<keyword evidence="6" id="KW-1133">Transmembrane helix</keyword>
<evidence type="ECO:0000256" key="5">
    <source>
        <dbReference type="PIRSR" id="PIRSR000988-2"/>
    </source>
</evidence>
<evidence type="ECO:0000259" key="7">
    <source>
        <dbReference type="Pfam" id="PF03372"/>
    </source>
</evidence>
<dbReference type="PRINTS" id="PR00130">
    <property type="entry name" value="DNASEI"/>
</dbReference>
<comment type="similarity">
    <text evidence="1">Belongs to the DNase I family.</text>
</comment>
<reference evidence="8" key="1">
    <citation type="submission" date="2014-12" db="EMBL/GenBank/DDBJ databases">
        <title>Insight into the proteome of Arion vulgaris.</title>
        <authorList>
            <person name="Aradska J."/>
            <person name="Bulat T."/>
            <person name="Smidak R."/>
            <person name="Sarate P."/>
            <person name="Gangsoo J."/>
            <person name="Sialana F."/>
            <person name="Bilban M."/>
            <person name="Lubec G."/>
        </authorList>
    </citation>
    <scope>NUCLEOTIDE SEQUENCE</scope>
    <source>
        <tissue evidence="8">Skin</tissue>
    </source>
</reference>
<dbReference type="InterPro" id="IPR036691">
    <property type="entry name" value="Endo/exonu/phosph_ase_sf"/>
</dbReference>
<dbReference type="Gene3D" id="3.60.10.10">
    <property type="entry name" value="Endonuclease/exonuclease/phosphatase"/>
    <property type="match status" value="1"/>
</dbReference>
<dbReference type="PANTHER" id="PTHR11371">
    <property type="entry name" value="DEOXYRIBONUCLEASE"/>
    <property type="match status" value="1"/>
</dbReference>
<keyword evidence="6" id="KW-0812">Transmembrane</keyword>
<feature type="disulfide bond" description="Essential for enzymatic activity" evidence="5">
    <location>
        <begin position="220"/>
        <end position="257"/>
    </location>
</feature>
<keyword evidence="2" id="KW-0540">Nuclease</keyword>
<dbReference type="AlphaFoldDB" id="A0A0B6ZMK1"/>
<dbReference type="GO" id="GO:0003677">
    <property type="term" value="F:DNA binding"/>
    <property type="evidence" value="ECO:0007669"/>
    <property type="project" value="TreeGrafter"/>
</dbReference>
<keyword evidence="3" id="KW-0378">Hydrolase</keyword>
<name>A0A0B6ZMK1_9EUPU</name>
<dbReference type="EMBL" id="HACG01022762">
    <property type="protein sequence ID" value="CEK69627.1"/>
    <property type="molecule type" value="Transcribed_RNA"/>
</dbReference>
<keyword evidence="6" id="KW-0472">Membrane</keyword>
<dbReference type="PIRSF" id="PIRSF000988">
    <property type="entry name" value="DNase_I_euk"/>
    <property type="match status" value="1"/>
</dbReference>
<proteinExistence type="inferred from homology"/>
<feature type="active site" evidence="4">
    <location>
        <position position="128"/>
    </location>
</feature>
<dbReference type="PANTHER" id="PTHR11371:SF31">
    <property type="entry name" value="EXTRACELLULAR NUCLEASE"/>
    <property type="match status" value="1"/>
</dbReference>
<gene>
    <name evidence="8" type="primary">ORF70934</name>
</gene>
<evidence type="ECO:0000256" key="1">
    <source>
        <dbReference type="ARBA" id="ARBA00007359"/>
    </source>
</evidence>
<evidence type="ECO:0000313" key="8">
    <source>
        <dbReference type="EMBL" id="CEK69627.1"/>
    </source>
</evidence>
<dbReference type="Pfam" id="PF03372">
    <property type="entry name" value="Exo_endo_phos"/>
    <property type="match status" value="1"/>
</dbReference>
<evidence type="ECO:0000256" key="6">
    <source>
        <dbReference type="SAM" id="Phobius"/>
    </source>
</evidence>
<dbReference type="InterPro" id="IPR005135">
    <property type="entry name" value="Endo/exonuclease/phosphatase"/>
</dbReference>
<sequence>CKLFNIMKPQFQITRFKDMTVFTARHQLIYLMVLSCVSLVYSASQKNKCLHVGSFNVKWFNVGKSADHGIMSILVDVIQRYDVMLMMEIRDDSSQTAMTRLWKMVNVTSPFGLSLSKRLGRHSTSYAEQYGFFYRIGKAYLAGTIQYKDSLGDEFEREPYSVLIKTSPRSSHPGIAFIGVHIQPKVAVAEMGHMVDVTKSILQQWNTNKGVILGDMNADCRYMSRIARTQTPLRTVPGFTWLIPDTADTTVSRNTDCAYDRIIVTDTVAYRSASVFNFEKEYSLTYDEAHAVSDHFPVESRIC</sequence>
<dbReference type="SMART" id="SM00476">
    <property type="entry name" value="DNaseIc"/>
    <property type="match status" value="1"/>
</dbReference>
<feature type="domain" description="Endonuclease/exonuclease/phosphatase" evidence="7">
    <location>
        <begin position="54"/>
        <end position="295"/>
    </location>
</feature>
<evidence type="ECO:0000256" key="2">
    <source>
        <dbReference type="ARBA" id="ARBA00022722"/>
    </source>
</evidence>
<organism evidence="8">
    <name type="scientific">Arion vulgaris</name>
    <dbReference type="NCBI Taxonomy" id="1028688"/>
    <lineage>
        <taxon>Eukaryota</taxon>
        <taxon>Metazoa</taxon>
        <taxon>Spiralia</taxon>
        <taxon>Lophotrochozoa</taxon>
        <taxon>Mollusca</taxon>
        <taxon>Gastropoda</taxon>
        <taxon>Heterobranchia</taxon>
        <taxon>Euthyneura</taxon>
        <taxon>Panpulmonata</taxon>
        <taxon>Eupulmonata</taxon>
        <taxon>Stylommatophora</taxon>
        <taxon>Helicina</taxon>
        <taxon>Arionoidea</taxon>
        <taxon>Arionidae</taxon>
        <taxon>Arion</taxon>
    </lineage>
</organism>
<evidence type="ECO:0000256" key="4">
    <source>
        <dbReference type="PIRSR" id="PIRSR000988-1"/>
    </source>
</evidence>
<evidence type="ECO:0000256" key="3">
    <source>
        <dbReference type="ARBA" id="ARBA00022801"/>
    </source>
</evidence>
<feature type="transmembrane region" description="Helical" evidence="6">
    <location>
        <begin position="21"/>
        <end position="41"/>
    </location>
</feature>
<feature type="active site" evidence="4">
    <location>
        <position position="181"/>
    </location>
</feature>
<dbReference type="GO" id="GO:0004530">
    <property type="term" value="F:deoxyribonuclease I activity"/>
    <property type="evidence" value="ECO:0007669"/>
    <property type="project" value="TreeGrafter"/>
</dbReference>
<dbReference type="SUPFAM" id="SSF56219">
    <property type="entry name" value="DNase I-like"/>
    <property type="match status" value="1"/>
</dbReference>
<accession>A0A0B6ZMK1</accession>
<dbReference type="GO" id="GO:0006308">
    <property type="term" value="P:DNA catabolic process"/>
    <property type="evidence" value="ECO:0007669"/>
    <property type="project" value="InterPro"/>
</dbReference>
<dbReference type="GO" id="GO:0005634">
    <property type="term" value="C:nucleus"/>
    <property type="evidence" value="ECO:0007669"/>
    <property type="project" value="TreeGrafter"/>
</dbReference>
<feature type="non-terminal residue" evidence="8">
    <location>
        <position position="1"/>
    </location>
</feature>
<keyword evidence="5" id="KW-1015">Disulfide bond</keyword>
<protein>
    <recommendedName>
        <fullName evidence="7">Endonuclease/exonuclease/phosphatase domain-containing protein</fullName>
    </recommendedName>
</protein>
<dbReference type="InterPro" id="IPR016202">
    <property type="entry name" value="DNase_I"/>
</dbReference>